<dbReference type="EC" id="2.4.-.-" evidence="2"/>
<comment type="caution">
    <text evidence="2">The sequence shown here is derived from an EMBL/GenBank/DDBJ whole genome shotgun (WGS) entry which is preliminary data.</text>
</comment>
<sequence length="353" mass="39816">MLKNITVTVPKLTLPGGVSAFWNALFPEFKAHEHVTFTPLEIGGHGKNIFGPLIDIWHLKKATDKPTDLLILNPSLGSRSFFRDAFFAKYLLRKNIPFVLFFHGWNLDFEKRIDEKYISFFQKSLGKAKKIFVLSEDFKSKLLAWGYKGEVVVSTTMVNRSLFTNVAVQEQEITKSSDFSILFLSRLIKEKGIYETIAAFEKLQGKHKNIELIIAGSGNELEPIGKLVANNDQIVLTGHVEGQKKITLYQNCDVYCLPSYSEGLPTSVLEAMAFGKPVITTPVGGLKSFFKDGTMGYSVRPEQAIDIEEKIAMLMDHPELSKEMGNFNYNFAHEHLLSDKVAQKILQELTPFL</sequence>
<reference evidence="2" key="1">
    <citation type="journal article" date="2014" name="Int. J. Syst. Evol. Microbiol.">
        <title>Complete genome of a new Firmicutes species belonging to the dominant human colonic microbiota ('Ruminococcus bicirculans') reveals two chromosomes and a selective capacity to utilize plant glucans.</title>
        <authorList>
            <consortium name="NISC Comparative Sequencing Program"/>
            <person name="Wegmann U."/>
            <person name="Louis P."/>
            <person name="Goesmann A."/>
            <person name="Henrissat B."/>
            <person name="Duncan S.H."/>
            <person name="Flint H.J."/>
        </authorList>
    </citation>
    <scope>NUCLEOTIDE SEQUENCE</scope>
    <source>
        <strain evidence="2">CECT 8869</strain>
    </source>
</reference>
<dbReference type="Pfam" id="PF00534">
    <property type="entry name" value="Glycos_transf_1"/>
    <property type="match status" value="1"/>
</dbReference>
<dbReference type="Gene3D" id="3.40.50.2000">
    <property type="entry name" value="Glycogen Phosphorylase B"/>
    <property type="match status" value="2"/>
</dbReference>
<dbReference type="RefSeq" id="WP_304436486.1">
    <property type="nucleotide sequence ID" value="NZ_JAUKUC010000001.1"/>
</dbReference>
<evidence type="ECO:0000313" key="2">
    <source>
        <dbReference type="EMBL" id="MDO1513669.1"/>
    </source>
</evidence>
<dbReference type="GO" id="GO:0016757">
    <property type="term" value="F:glycosyltransferase activity"/>
    <property type="evidence" value="ECO:0007669"/>
    <property type="project" value="UniProtKB-KW"/>
</dbReference>
<dbReference type="InterPro" id="IPR050194">
    <property type="entry name" value="Glycosyltransferase_grp1"/>
</dbReference>
<reference evidence="2" key="2">
    <citation type="submission" date="2023-06" db="EMBL/GenBank/DDBJ databases">
        <authorList>
            <person name="Lucena T."/>
            <person name="Sun Q."/>
        </authorList>
    </citation>
    <scope>NUCLEOTIDE SEQUENCE</scope>
    <source>
        <strain evidence="2">CECT 8869</strain>
    </source>
</reference>
<dbReference type="InterPro" id="IPR001296">
    <property type="entry name" value="Glyco_trans_1"/>
</dbReference>
<evidence type="ECO:0000259" key="1">
    <source>
        <dbReference type="Pfam" id="PF00534"/>
    </source>
</evidence>
<dbReference type="PANTHER" id="PTHR45947:SF15">
    <property type="entry name" value="TEICHURONIC ACID BIOSYNTHESIS GLYCOSYLTRANSFERASE TUAC-RELATED"/>
    <property type="match status" value="1"/>
</dbReference>
<organism evidence="2 3">
    <name type="scientific">Maribacter confluentis</name>
    <dbReference type="NCBI Taxonomy" id="1656093"/>
    <lineage>
        <taxon>Bacteria</taxon>
        <taxon>Pseudomonadati</taxon>
        <taxon>Bacteroidota</taxon>
        <taxon>Flavobacteriia</taxon>
        <taxon>Flavobacteriales</taxon>
        <taxon>Flavobacteriaceae</taxon>
        <taxon>Maribacter</taxon>
    </lineage>
</organism>
<dbReference type="SUPFAM" id="SSF53756">
    <property type="entry name" value="UDP-Glycosyltransferase/glycogen phosphorylase"/>
    <property type="match status" value="1"/>
</dbReference>
<gene>
    <name evidence="2" type="ORF">Q2T41_13480</name>
</gene>
<dbReference type="EMBL" id="JAUKUC010000001">
    <property type="protein sequence ID" value="MDO1513669.1"/>
    <property type="molecule type" value="Genomic_DNA"/>
</dbReference>
<protein>
    <submittedName>
        <fullName evidence="2">Glycosyltransferase family 4 protein</fullName>
        <ecNumber evidence="2">2.4.-.-</ecNumber>
    </submittedName>
</protein>
<name>A0ABT8RS15_9FLAO</name>
<keyword evidence="2" id="KW-0328">Glycosyltransferase</keyword>
<evidence type="ECO:0000313" key="3">
    <source>
        <dbReference type="Proteomes" id="UP001168579"/>
    </source>
</evidence>
<keyword evidence="2" id="KW-0808">Transferase</keyword>
<dbReference type="PANTHER" id="PTHR45947">
    <property type="entry name" value="SULFOQUINOVOSYL TRANSFERASE SQD2"/>
    <property type="match status" value="1"/>
</dbReference>
<proteinExistence type="predicted"/>
<dbReference type="Proteomes" id="UP001168579">
    <property type="component" value="Unassembled WGS sequence"/>
</dbReference>
<keyword evidence="3" id="KW-1185">Reference proteome</keyword>
<dbReference type="CDD" id="cd03801">
    <property type="entry name" value="GT4_PimA-like"/>
    <property type="match status" value="1"/>
</dbReference>
<feature type="domain" description="Glycosyl transferase family 1" evidence="1">
    <location>
        <begin position="174"/>
        <end position="329"/>
    </location>
</feature>
<accession>A0ABT8RS15</accession>